<dbReference type="SUPFAM" id="SSF53383">
    <property type="entry name" value="PLP-dependent transferases"/>
    <property type="match status" value="1"/>
</dbReference>
<accession>A0A9P4NYZ2</accession>
<keyword evidence="7" id="KW-1185">Reference proteome</keyword>
<evidence type="ECO:0000313" key="6">
    <source>
        <dbReference type="EMBL" id="KAF2435040.1"/>
    </source>
</evidence>
<protein>
    <recommendedName>
        <fullName evidence="4">Molybdenum cofactor sulfurase</fullName>
        <shortName evidence="4">MCS</shortName>
        <shortName evidence="4">MOS</shortName>
        <shortName evidence="4">MoCo sulfurase</shortName>
        <ecNumber evidence="4">2.8.1.9</ecNumber>
    </recommendedName>
    <alternativeName>
        <fullName evidence="4">Molybdenum cofactor sulfurtransferase</fullName>
    </alternativeName>
</protein>
<dbReference type="InterPro" id="IPR005303">
    <property type="entry name" value="MOCOS_middle"/>
</dbReference>
<evidence type="ECO:0000313" key="7">
    <source>
        <dbReference type="Proteomes" id="UP000800235"/>
    </source>
</evidence>
<dbReference type="EC" id="2.8.1.9" evidence="4"/>
<dbReference type="EMBL" id="MU007014">
    <property type="protein sequence ID" value="KAF2435040.1"/>
    <property type="molecule type" value="Genomic_DNA"/>
</dbReference>
<name>A0A9P4NYZ2_9PEZI</name>
<evidence type="ECO:0000256" key="1">
    <source>
        <dbReference type="ARBA" id="ARBA00022679"/>
    </source>
</evidence>
<dbReference type="InterPro" id="IPR015421">
    <property type="entry name" value="PyrdxlP-dep_Trfase_major"/>
</dbReference>
<dbReference type="GO" id="GO:0030151">
    <property type="term" value="F:molybdenum ion binding"/>
    <property type="evidence" value="ECO:0007669"/>
    <property type="project" value="UniProtKB-UniRule"/>
</dbReference>
<keyword evidence="1 4" id="KW-0808">Transferase</keyword>
<dbReference type="InterPro" id="IPR000192">
    <property type="entry name" value="Aminotrans_V_dom"/>
</dbReference>
<comment type="caution">
    <text evidence="6">The sequence shown here is derived from an EMBL/GenBank/DDBJ whole genome shotgun (WGS) entry which is preliminary data.</text>
</comment>
<dbReference type="InterPro" id="IPR028886">
    <property type="entry name" value="MoCo_sulfurase"/>
</dbReference>
<dbReference type="PANTHER" id="PTHR14237:SF80">
    <property type="entry name" value="MOLYBDENUM COFACTOR SULFURASE"/>
    <property type="match status" value="1"/>
</dbReference>
<comment type="cofactor">
    <cofactor evidence="4">
        <name>pyridoxal 5'-phosphate</name>
        <dbReference type="ChEBI" id="CHEBI:597326"/>
    </cofactor>
</comment>
<comment type="function">
    <text evidence="4">Sulfurates the molybdenum cofactor. Sulfation of molybdenum is essential for xanthine dehydrogenase (XDH) and aldehyde oxidase (ADO) enzymes in which molybdenum cofactor is liganded by 1 oxygen and 1 sulfur atom in active form.</text>
</comment>
<feature type="modified residue" description="N6-(pyridoxal phosphate)lysine" evidence="4">
    <location>
        <position position="219"/>
    </location>
</feature>
<dbReference type="GO" id="GO:0008265">
    <property type="term" value="F:molybdenum cofactor sulfurtransferase activity"/>
    <property type="evidence" value="ECO:0007669"/>
    <property type="project" value="UniProtKB-UniRule"/>
</dbReference>
<dbReference type="GO" id="GO:0016829">
    <property type="term" value="F:lyase activity"/>
    <property type="evidence" value="ECO:0007669"/>
    <property type="project" value="UniProtKB-UniRule"/>
</dbReference>
<gene>
    <name evidence="4" type="primary">hxB</name>
    <name evidence="6" type="ORF">EJ08DRAFT_581154</name>
</gene>
<dbReference type="SUPFAM" id="SSF141673">
    <property type="entry name" value="MOSC N-terminal domain-like"/>
    <property type="match status" value="1"/>
</dbReference>
<dbReference type="OrthoDB" id="10264306at2759"/>
<proteinExistence type="inferred from homology"/>
<dbReference type="Proteomes" id="UP000800235">
    <property type="component" value="Unassembled WGS sequence"/>
</dbReference>
<dbReference type="PROSITE" id="PS51340">
    <property type="entry name" value="MOSC"/>
    <property type="match status" value="1"/>
</dbReference>
<dbReference type="Gene3D" id="3.40.640.10">
    <property type="entry name" value="Type I PLP-dependent aspartate aminotransferase-like (Major domain)"/>
    <property type="match status" value="1"/>
</dbReference>
<evidence type="ECO:0000256" key="4">
    <source>
        <dbReference type="HAMAP-Rule" id="MF_03050"/>
    </source>
</evidence>
<comment type="similarity">
    <text evidence="4">Belongs to the class-V pyridoxal-phosphate-dependent aminotransferase family. MOCOS subfamily.</text>
</comment>
<dbReference type="GO" id="GO:0006777">
    <property type="term" value="P:Mo-molybdopterin cofactor biosynthetic process"/>
    <property type="evidence" value="ECO:0007669"/>
    <property type="project" value="UniProtKB-UniRule"/>
</dbReference>
<keyword evidence="2 4" id="KW-0663">Pyridoxal phosphate</keyword>
<reference evidence="6" key="1">
    <citation type="journal article" date="2020" name="Stud. Mycol.">
        <title>101 Dothideomycetes genomes: a test case for predicting lifestyles and emergence of pathogens.</title>
        <authorList>
            <person name="Haridas S."/>
            <person name="Albert R."/>
            <person name="Binder M."/>
            <person name="Bloem J."/>
            <person name="Labutti K."/>
            <person name="Salamov A."/>
            <person name="Andreopoulos B."/>
            <person name="Baker S."/>
            <person name="Barry K."/>
            <person name="Bills G."/>
            <person name="Bluhm B."/>
            <person name="Cannon C."/>
            <person name="Castanera R."/>
            <person name="Culley D."/>
            <person name="Daum C."/>
            <person name="Ezra D."/>
            <person name="Gonzalez J."/>
            <person name="Henrissat B."/>
            <person name="Kuo A."/>
            <person name="Liang C."/>
            <person name="Lipzen A."/>
            <person name="Lutzoni F."/>
            <person name="Magnuson J."/>
            <person name="Mondo S."/>
            <person name="Nolan M."/>
            <person name="Ohm R."/>
            <person name="Pangilinan J."/>
            <person name="Park H.-J."/>
            <person name="Ramirez L."/>
            <person name="Alfaro M."/>
            <person name="Sun H."/>
            <person name="Tritt A."/>
            <person name="Yoshinaga Y."/>
            <person name="Zwiers L.-H."/>
            <person name="Turgeon B."/>
            <person name="Goodwin S."/>
            <person name="Spatafora J."/>
            <person name="Crous P."/>
            <person name="Grigoriev I."/>
        </authorList>
    </citation>
    <scope>NUCLEOTIDE SEQUENCE</scope>
    <source>
        <strain evidence="6">CBS 130266</strain>
    </source>
</reference>
<dbReference type="GO" id="GO:0030170">
    <property type="term" value="F:pyridoxal phosphate binding"/>
    <property type="evidence" value="ECO:0007669"/>
    <property type="project" value="UniProtKB-UniRule"/>
</dbReference>
<dbReference type="InterPro" id="IPR005302">
    <property type="entry name" value="MoCF_Sase_C"/>
</dbReference>
<evidence type="ECO:0000256" key="3">
    <source>
        <dbReference type="ARBA" id="ARBA00023150"/>
    </source>
</evidence>
<comment type="catalytic activity">
    <reaction evidence="4">
        <text>Mo-molybdopterin + L-cysteine + AH2 = thio-Mo-molybdopterin + L-alanine + A + H2O</text>
        <dbReference type="Rhea" id="RHEA:42636"/>
        <dbReference type="ChEBI" id="CHEBI:13193"/>
        <dbReference type="ChEBI" id="CHEBI:15377"/>
        <dbReference type="ChEBI" id="CHEBI:17499"/>
        <dbReference type="ChEBI" id="CHEBI:35235"/>
        <dbReference type="ChEBI" id="CHEBI:57972"/>
        <dbReference type="ChEBI" id="CHEBI:71302"/>
        <dbReference type="ChEBI" id="CHEBI:82685"/>
        <dbReference type="EC" id="2.8.1.9"/>
    </reaction>
</comment>
<dbReference type="PANTHER" id="PTHR14237">
    <property type="entry name" value="MOLYBDOPTERIN COFACTOR SULFURASE MOSC"/>
    <property type="match status" value="1"/>
</dbReference>
<feature type="domain" description="MOSC" evidence="5">
    <location>
        <begin position="626"/>
        <end position="798"/>
    </location>
</feature>
<dbReference type="AlphaFoldDB" id="A0A9P4NYZ2"/>
<dbReference type="InterPro" id="IPR015424">
    <property type="entry name" value="PyrdxlP-dep_Trfase"/>
</dbReference>
<evidence type="ECO:0000259" key="5">
    <source>
        <dbReference type="PROSITE" id="PS51340"/>
    </source>
</evidence>
<dbReference type="Pfam" id="PF03476">
    <property type="entry name" value="MOSC_N"/>
    <property type="match status" value="1"/>
</dbReference>
<organism evidence="6 7">
    <name type="scientific">Tothia fuscella</name>
    <dbReference type="NCBI Taxonomy" id="1048955"/>
    <lineage>
        <taxon>Eukaryota</taxon>
        <taxon>Fungi</taxon>
        <taxon>Dikarya</taxon>
        <taxon>Ascomycota</taxon>
        <taxon>Pezizomycotina</taxon>
        <taxon>Dothideomycetes</taxon>
        <taxon>Pleosporomycetidae</taxon>
        <taxon>Venturiales</taxon>
        <taxon>Cylindrosympodiaceae</taxon>
        <taxon>Tothia</taxon>
    </lineage>
</organism>
<feature type="active site" evidence="4">
    <location>
        <position position="383"/>
    </location>
</feature>
<dbReference type="Pfam" id="PF00266">
    <property type="entry name" value="Aminotran_5"/>
    <property type="match status" value="1"/>
</dbReference>
<dbReference type="Pfam" id="PF03473">
    <property type="entry name" value="MOSC"/>
    <property type="match status" value="1"/>
</dbReference>
<keyword evidence="3 4" id="KW-0501">Molybdenum cofactor biosynthesis</keyword>
<dbReference type="HAMAP" id="MF_03050">
    <property type="entry name" value="MOCOS"/>
    <property type="match status" value="1"/>
</dbReference>
<evidence type="ECO:0000256" key="2">
    <source>
        <dbReference type="ARBA" id="ARBA00022898"/>
    </source>
</evidence>
<sequence>MLESYNRHVEDIRDLEYPMLQDTVYLDHAGTTIPAKSLMERFSADMISNLYANPHSASSASQDTSKRVEDARLRLLHLFNADPEEFDVVFVANATAGIKLVMEAFRDYETGFWYGYHRDSHTSLVGLREVAREQRCFGSDSEVEEWLQTTHKEAGSRLFAYPAQSNMNGRRLPLHWCQQICQLPSTYSLLDAAALVSTSPFDLSNVSASPDFTVMSLYKIFGFPDLGALIVKKSADHVFQSRKYFGGGTVDMVVCLKEQWHARKSDTLHEQLEDGTLPIHSIMALHSALDVHQELYGSLDRISSHCAFLAERLYSRLAALRHANGQNVCEMYKDPSSDYNIKATHGPIVAMNIRNAHGGWVANSEVEKLASIRHVQLRTGGLCNPGGTASSLDLEPWEMERNFSAGHRCGNENDIMHGKPTGIIRLSLGAMTTLRDVDSFLDFMEEYFVENELDKVVKAASTQPNIDGGYYVESLTVYPIKSCAGYKIPPQVAWYIHQEGLAWDREWCLIRPGSGAALSQKRYPRMALIRPSIDLDKGILRVEFADATAGIDPINLPLSRNPSLFTSKHDFTERNTRVCGDTITARTYPSPAITNFFTRALGVACQLVRFPANRCVGSSRHTKAHLQPFQQRKGTYYMPGTFPNEGKLETLVLRPILFSNESPILLISRSSLNRLNEQIKSNGGKAVHAEVFRANIVVAEYHKSTPAFEQPYAEDFWQGLQIGNQVFQILGGCQRCQMVCIDQETAQKHMEPFSTLAKTRRFEGRVYFGQHTCHVNKDEESLDAQGPTIMVTDAVKPLLDN</sequence>